<protein>
    <recommendedName>
        <fullName evidence="4">DUF3426 domain-containing protein</fullName>
    </recommendedName>
</protein>
<keyword evidence="3" id="KW-1185">Reference proteome</keyword>
<evidence type="ECO:0000313" key="2">
    <source>
        <dbReference type="EMBL" id="TBO55800.1"/>
    </source>
</evidence>
<gene>
    <name evidence="2" type="ORF">EYS09_31325</name>
</gene>
<reference evidence="2 3" key="1">
    <citation type="submission" date="2019-02" db="EMBL/GenBank/DDBJ databases">
        <title>Draft Genome Sequence of Streptomyces sp. AM-2504, identified by 16S rRNA comparative analysis as a Streptomyces Kasugaensis strain.</title>
        <authorList>
            <person name="Napolioni V."/>
            <person name="Giuliodori A.M."/>
            <person name="Spurio R."/>
            <person name="Fabbretti A."/>
        </authorList>
    </citation>
    <scope>NUCLEOTIDE SEQUENCE [LARGE SCALE GENOMIC DNA]</scope>
    <source>
        <strain evidence="2 3">AM-2504</strain>
    </source>
</reference>
<sequence>MSRTFSPGAGAHRRRLPAALVCVLATGSLAGALVSCHSGGSSGGASFSPRPTPPHTASFSGTPPSSIASSAESARASASAAASSASAAASAFEASVSAESARANEAAAAELKKVHDRGNALSDVSLTGKPRAETAGLLVAVVNIVNRTDKKASYAVQVDFVDTSGKTVESRTVGAEKLGPGERAQPLAVSDKPADVKLTPRVAKAQRY</sequence>
<dbReference type="EMBL" id="SIXH01000439">
    <property type="protein sequence ID" value="TBO55800.1"/>
    <property type="molecule type" value="Genomic_DNA"/>
</dbReference>
<evidence type="ECO:0000256" key="1">
    <source>
        <dbReference type="SAM" id="MobiDB-lite"/>
    </source>
</evidence>
<dbReference type="Proteomes" id="UP000292452">
    <property type="component" value="Unassembled WGS sequence"/>
</dbReference>
<dbReference type="AlphaFoldDB" id="A0A4Q9HP21"/>
<evidence type="ECO:0008006" key="4">
    <source>
        <dbReference type="Google" id="ProtNLM"/>
    </source>
</evidence>
<accession>A0A4Q9HP21</accession>
<organism evidence="2 3">
    <name type="scientific">Streptomyces kasugaensis</name>
    <dbReference type="NCBI Taxonomy" id="1946"/>
    <lineage>
        <taxon>Bacteria</taxon>
        <taxon>Bacillati</taxon>
        <taxon>Actinomycetota</taxon>
        <taxon>Actinomycetes</taxon>
        <taxon>Kitasatosporales</taxon>
        <taxon>Streptomycetaceae</taxon>
        <taxon>Streptomyces</taxon>
    </lineage>
</organism>
<comment type="caution">
    <text evidence="2">The sequence shown here is derived from an EMBL/GenBank/DDBJ whole genome shotgun (WGS) entry which is preliminary data.</text>
</comment>
<proteinExistence type="predicted"/>
<feature type="region of interest" description="Disordered" evidence="1">
    <location>
        <begin position="41"/>
        <end position="71"/>
    </location>
</feature>
<name>A0A4Q9HP21_STRKA</name>
<evidence type="ECO:0000313" key="3">
    <source>
        <dbReference type="Proteomes" id="UP000292452"/>
    </source>
</evidence>
<dbReference type="RefSeq" id="WP_131125730.1">
    <property type="nucleotide sequence ID" value="NZ_SIXH01000439.1"/>
</dbReference>
<feature type="compositionally biased region" description="Polar residues" evidence="1">
    <location>
        <begin position="55"/>
        <end position="64"/>
    </location>
</feature>